<evidence type="ECO:0000313" key="1">
    <source>
        <dbReference type="EMBL" id="KAK0434912.1"/>
    </source>
</evidence>
<proteinExistence type="predicted"/>
<reference evidence="1" key="1">
    <citation type="submission" date="2023-06" db="EMBL/GenBank/DDBJ databases">
        <authorList>
            <consortium name="Lawrence Berkeley National Laboratory"/>
            <person name="Ahrendt S."/>
            <person name="Sahu N."/>
            <person name="Indic B."/>
            <person name="Wong-Bajracharya J."/>
            <person name="Merenyi Z."/>
            <person name="Ke H.-M."/>
            <person name="Monk M."/>
            <person name="Kocsube S."/>
            <person name="Drula E."/>
            <person name="Lipzen A."/>
            <person name="Balint B."/>
            <person name="Henrissat B."/>
            <person name="Andreopoulos B."/>
            <person name="Martin F.M."/>
            <person name="Harder C.B."/>
            <person name="Rigling D."/>
            <person name="Ford K.L."/>
            <person name="Foster G.D."/>
            <person name="Pangilinan J."/>
            <person name="Papanicolaou A."/>
            <person name="Barry K."/>
            <person name="LaButti K."/>
            <person name="Viragh M."/>
            <person name="Koriabine M."/>
            <person name="Yan M."/>
            <person name="Riley R."/>
            <person name="Champramary S."/>
            <person name="Plett K.L."/>
            <person name="Tsai I.J."/>
            <person name="Slot J."/>
            <person name="Sipos G."/>
            <person name="Plett J."/>
            <person name="Nagy L.G."/>
            <person name="Grigoriev I.V."/>
        </authorList>
    </citation>
    <scope>NUCLEOTIDE SEQUENCE</scope>
    <source>
        <strain evidence="1">FPL87.14</strain>
    </source>
</reference>
<dbReference type="Proteomes" id="UP001175226">
    <property type="component" value="Unassembled WGS sequence"/>
</dbReference>
<name>A0AA39MHV3_9AGAR</name>
<sequence>MAPTTIQDDFDHLYTCLESDTLPPVPTVTHAYKDPEILWPEEPKSFICRAWASNAMPYQGFLPTRRADFFYGDLFKPLAYGIHDFPLVCLGPAQWRLKENLIEEWATLEDLLLYLREILAGRIVRHRSLGHCSFPSPRRYGYHHTKPTKQALKCAAARSRDAFIVMAAEIDGYKFESWPVLLTEMVGCGWADLIRNSWLVQRDAGYWSQRESASRRVGIFVNPQECDFAYFLKAYTSFGVPVWIDWGPLINPYPACDPELQVTYIFQLPPKHIRPRTRALPHFAESTYDMIRGRWRRKFYDEALDLEWKKEDSLLFPQKVSHISSGPWDEVDEGKIQYEPSLSGSVSGVSTRQWLGETWMQFFSRLEKETELMMQHESPRDARRREARDRVAGMQSYPSKTANVFVWNLVDGKDYMVRCHVSSDQVSELWDFYTSTQRRYSSFWDEWDLNHEFDPSALLDVEEQEQIHGTDDTIGPSVGPELLRPVKNNRDAWEAAYMESFKPKLHGMVPNKRCCMTLEGVIRYRFGIIWASVPSLGTTLTSVETVKADKTLKLLGCHNAPRDELSSISSGVLLNLLPGLDWLRTLSTSDASSYTGQIPRDAWDISITCSDYLRPEHHNMTVTLVESWNESITGYEVQIKGGEEMPYKLILFRATDVMYISRLRGLPCLDDVVEDICSHGIRFLLALPISQDDADRCKAKVFYPEPSLHRPYGFVPDMSEYKKYLWRRSTLFSDPAVVRAALMHGGLIGRIALDHVDDPSFVLSGFRDGISSEKGTIQWKPSTSWKESSETWVETLSESELDVICGVYKVCNVPGNSSSTHDLSWYPKMKVFYHSALDPGFWTADAERWYVARVKMYASGDPKATIQSSSEWKNIIRIWSHLPRLYAGLEIVSKRFLERHFIVH</sequence>
<protein>
    <submittedName>
        <fullName evidence="1">Uncharacterized protein</fullName>
    </submittedName>
</protein>
<organism evidence="1 2">
    <name type="scientific">Armillaria borealis</name>
    <dbReference type="NCBI Taxonomy" id="47425"/>
    <lineage>
        <taxon>Eukaryota</taxon>
        <taxon>Fungi</taxon>
        <taxon>Dikarya</taxon>
        <taxon>Basidiomycota</taxon>
        <taxon>Agaricomycotina</taxon>
        <taxon>Agaricomycetes</taxon>
        <taxon>Agaricomycetidae</taxon>
        <taxon>Agaricales</taxon>
        <taxon>Marasmiineae</taxon>
        <taxon>Physalacriaceae</taxon>
        <taxon>Armillaria</taxon>
    </lineage>
</organism>
<dbReference type="AlphaFoldDB" id="A0AA39MHV3"/>
<comment type="caution">
    <text evidence="1">The sequence shown here is derived from an EMBL/GenBank/DDBJ whole genome shotgun (WGS) entry which is preliminary data.</text>
</comment>
<gene>
    <name evidence="1" type="ORF">EV421DRAFT_1270017</name>
</gene>
<keyword evidence="2" id="KW-1185">Reference proteome</keyword>
<accession>A0AA39MHV3</accession>
<dbReference type="EMBL" id="JAUEPT010000067">
    <property type="protein sequence ID" value="KAK0434912.1"/>
    <property type="molecule type" value="Genomic_DNA"/>
</dbReference>
<evidence type="ECO:0000313" key="2">
    <source>
        <dbReference type="Proteomes" id="UP001175226"/>
    </source>
</evidence>